<dbReference type="Pfam" id="PF00501">
    <property type="entry name" value="AMP-binding"/>
    <property type="match status" value="1"/>
</dbReference>
<dbReference type="GO" id="GO:0005737">
    <property type="term" value="C:cytoplasm"/>
    <property type="evidence" value="ECO:0007669"/>
    <property type="project" value="TreeGrafter"/>
</dbReference>
<dbReference type="InterPro" id="IPR020806">
    <property type="entry name" value="PKS_PP-bd"/>
</dbReference>
<evidence type="ECO:0000259" key="4">
    <source>
        <dbReference type="PROSITE" id="PS50075"/>
    </source>
</evidence>
<dbReference type="AlphaFoldDB" id="A0A1B7VXV9"/>
<feature type="domain" description="Carrier" evidence="4">
    <location>
        <begin position="989"/>
        <end position="1064"/>
    </location>
</feature>
<dbReference type="InterPro" id="IPR006162">
    <property type="entry name" value="Ppantetheine_attach_site"/>
</dbReference>
<evidence type="ECO:0000313" key="6">
    <source>
        <dbReference type="Proteomes" id="UP000092382"/>
    </source>
</evidence>
<dbReference type="GO" id="GO:0044550">
    <property type="term" value="P:secondary metabolite biosynthetic process"/>
    <property type="evidence" value="ECO:0007669"/>
    <property type="project" value="TreeGrafter"/>
</dbReference>
<proteinExistence type="predicted"/>
<dbReference type="FunFam" id="1.10.1200.10:FF:000005">
    <property type="entry name" value="Nonribosomal peptide synthetase 1"/>
    <property type="match status" value="1"/>
</dbReference>
<dbReference type="PANTHER" id="PTHR45527:SF1">
    <property type="entry name" value="FATTY ACID SYNTHASE"/>
    <property type="match status" value="1"/>
</dbReference>
<organism evidence="5 6">
    <name type="scientific">Aphanizomenon flos-aquae LD13</name>
    <dbReference type="NCBI Taxonomy" id="1710894"/>
    <lineage>
        <taxon>Bacteria</taxon>
        <taxon>Bacillati</taxon>
        <taxon>Cyanobacteriota</taxon>
        <taxon>Cyanophyceae</taxon>
        <taxon>Nostocales</taxon>
        <taxon>Aphanizomenonaceae</taxon>
        <taxon>Aphanizomenon</taxon>
    </lineage>
</organism>
<dbReference type="InterPro" id="IPR025110">
    <property type="entry name" value="AMP-bd_C"/>
</dbReference>
<dbReference type="SUPFAM" id="SSF56801">
    <property type="entry name" value="Acetyl-CoA synthetase-like"/>
    <property type="match status" value="1"/>
</dbReference>
<evidence type="ECO:0000256" key="1">
    <source>
        <dbReference type="ARBA" id="ARBA00001957"/>
    </source>
</evidence>
<dbReference type="CDD" id="cd19543">
    <property type="entry name" value="DCL_NRPS"/>
    <property type="match status" value="1"/>
</dbReference>
<dbReference type="Gene3D" id="3.30.559.30">
    <property type="entry name" value="Nonribosomal peptide synthetase, condensation domain"/>
    <property type="match status" value="1"/>
</dbReference>
<dbReference type="FunFam" id="2.30.38.10:FF:000001">
    <property type="entry name" value="Non-ribosomal peptide synthetase PvdI"/>
    <property type="match status" value="1"/>
</dbReference>
<dbReference type="NCBIfam" id="TIGR01733">
    <property type="entry name" value="AA-adenyl-dom"/>
    <property type="match status" value="1"/>
</dbReference>
<dbReference type="PROSITE" id="PS00012">
    <property type="entry name" value="PHOSPHOPANTETHEINE"/>
    <property type="match status" value="1"/>
</dbReference>
<sequence>MVTMQNSGNKTNKNIEAIYPLSSMQQGMLFHSLYNPESKAYLAQVQISLQGNLDILSLEKAWCKVVERHPALRTVFVWKNPKQPLQIVQKQVNVPWVNLDWSSLSSDVQQEQLHTFRQSDQDEYFALDKAPLTRFTLISMGNKSYELMWSSHHILADGWSLSVIMAEVWQFYIAINKGETLYLSPTRPYRDYIGWLQQQDIKQAEIYWRKNLQGFTATTPLQVDNLHRKKDISREYNHKYFSFSAEETASLKNLAQENYLTLFTLIQAAWGILLSRYSGEADVVFGATISGRPPALSGVELMVGLFVNTLPVRVKIPEDMGILPWLKQLQQEQIEREEYGHTPLVEIQGWSDIPRGQSLFESFVVFNNLPLGQELGKADHDLQITKTKNTGHADYPLTLIVTPEKELKLNLIYAGDRFDHGTIERMAGHLQTLLLGIVANPQSLPGKLPLLTPQEEKFLLVDSNQTAAENLLQENIHELVTKWSETTPDAVALVFADQKLTYRELNNRANQLAHYLQKLGVGADIPVGLCLERGLEVAIAILATLKAGGVCVPLDPNYPPERLGLILADTQVPVLITQSNLQALLQCDFPHHRLILDQEWTQINLENKTNPSTQITSENLAYIIYSSGSTGKPKGIETPHYCLTNLLAHHLTKMACGVGVLQFASLGFDVNFHELSVALGTGGTLYMIPEDTRLDLEKLIQLLVSNSIQKVILNVSVLQELAEFCRQQPELLKNNLREVSATGEQLQITQPIIDLFKQLKNCCLYNYYGPAEANLVTTYAFSENPEQWPVYAPIGKAAVNVKVYILDKHFQPVPVGIVGELYVSGYGLARGYFQRPELTKEKFIPNPFDKSPYHRLYKTGDLARYLPDGNIEFLGRIDDLVKIRGYQIDLCEVEAILSKYPRISQAVTTTHGENAKEKFLVAYFIPVINETVNASELRKYLAAQLPDYMIPSVFVQMDSFPLNPNGKVNRKVLPIPTNERPELNQIYIAPQTPIQEILAEIWAEVLGVKQVGIDDNFFQLGGHSLKAIQLIGKIRQTLELDITIRHLFTSPSVKELATALGELAGGEDIINEIAKTIQEIAQLSPEQLQAMLAQQ</sequence>
<dbReference type="GO" id="GO:0003824">
    <property type="term" value="F:catalytic activity"/>
    <property type="evidence" value="ECO:0007669"/>
    <property type="project" value="InterPro"/>
</dbReference>
<dbReference type="Gene3D" id="3.40.50.980">
    <property type="match status" value="2"/>
</dbReference>
<comment type="caution">
    <text evidence="5">The sequence shown here is derived from an EMBL/GenBank/DDBJ whole genome shotgun (WGS) entry which is preliminary data.</text>
</comment>
<dbReference type="GO" id="GO:0008610">
    <property type="term" value="P:lipid biosynthetic process"/>
    <property type="evidence" value="ECO:0007669"/>
    <property type="project" value="UniProtKB-ARBA"/>
</dbReference>
<reference evidence="5 6" key="1">
    <citation type="submission" date="2015-09" db="EMBL/GenBank/DDBJ databases">
        <title>Whole genome shotgun sequence assembly of Aphanizomenon flos-aquae UKL13.</title>
        <authorList>
            <person name="Driscoll C."/>
        </authorList>
    </citation>
    <scope>NUCLEOTIDE SEQUENCE [LARGE SCALE GENOMIC DNA]</scope>
    <source>
        <strain evidence="5">MDT13</strain>
    </source>
</reference>
<keyword evidence="3" id="KW-0597">Phosphoprotein</keyword>
<dbReference type="InterPro" id="IPR036736">
    <property type="entry name" value="ACP-like_sf"/>
</dbReference>
<protein>
    <submittedName>
        <fullName evidence="5">Non-ribosomal peptide synthetase</fullName>
    </submittedName>
</protein>
<name>A0A1B7VXV9_APHFL</name>
<dbReference type="Gene3D" id="3.30.300.30">
    <property type="match status" value="1"/>
</dbReference>
<dbReference type="FunFam" id="3.40.50.980:FF:000001">
    <property type="entry name" value="Non-ribosomal peptide synthetase"/>
    <property type="match status" value="1"/>
</dbReference>
<dbReference type="GO" id="GO:0031177">
    <property type="term" value="F:phosphopantetheine binding"/>
    <property type="evidence" value="ECO:0007669"/>
    <property type="project" value="InterPro"/>
</dbReference>
<dbReference type="Proteomes" id="UP000092382">
    <property type="component" value="Unassembled WGS sequence"/>
</dbReference>
<dbReference type="SMART" id="SM00823">
    <property type="entry name" value="PKS_PP"/>
    <property type="match status" value="1"/>
</dbReference>
<comment type="cofactor">
    <cofactor evidence="1">
        <name>pantetheine 4'-phosphate</name>
        <dbReference type="ChEBI" id="CHEBI:47942"/>
    </cofactor>
</comment>
<dbReference type="Gene3D" id="3.30.559.10">
    <property type="entry name" value="Chloramphenicol acetyltransferase-like domain"/>
    <property type="match status" value="1"/>
</dbReference>
<dbReference type="Gene3D" id="2.30.38.10">
    <property type="entry name" value="Luciferase, Domain 3"/>
    <property type="match status" value="1"/>
</dbReference>
<evidence type="ECO:0000256" key="3">
    <source>
        <dbReference type="ARBA" id="ARBA00022553"/>
    </source>
</evidence>
<dbReference type="PROSITE" id="PS50075">
    <property type="entry name" value="CARRIER"/>
    <property type="match status" value="1"/>
</dbReference>
<dbReference type="Gene3D" id="3.40.50.1820">
    <property type="entry name" value="alpha/beta hydrolase"/>
    <property type="match status" value="1"/>
</dbReference>
<dbReference type="InterPro" id="IPR000873">
    <property type="entry name" value="AMP-dep_synth/lig_dom"/>
</dbReference>
<dbReference type="InterPro" id="IPR010071">
    <property type="entry name" value="AA_adenyl_dom"/>
</dbReference>
<dbReference type="Pfam" id="PF00668">
    <property type="entry name" value="Condensation"/>
    <property type="match status" value="1"/>
</dbReference>
<dbReference type="Pfam" id="PF00550">
    <property type="entry name" value="PP-binding"/>
    <property type="match status" value="1"/>
</dbReference>
<accession>A0A1B7VXV9</accession>
<dbReference type="PATRIC" id="fig|1710894.3.peg.3486"/>
<dbReference type="STRING" id="1803587.GCA_001593825_01603"/>
<dbReference type="EMBL" id="LJOY01000023">
    <property type="protein sequence ID" value="OBQ25714.1"/>
    <property type="molecule type" value="Genomic_DNA"/>
</dbReference>
<dbReference type="PANTHER" id="PTHR45527">
    <property type="entry name" value="NONRIBOSOMAL PEPTIDE SYNTHETASE"/>
    <property type="match status" value="1"/>
</dbReference>
<dbReference type="InterPro" id="IPR045851">
    <property type="entry name" value="AMP-bd_C_sf"/>
</dbReference>
<dbReference type="Pfam" id="PF13193">
    <property type="entry name" value="AMP-binding_C"/>
    <property type="match status" value="1"/>
</dbReference>
<dbReference type="GO" id="GO:0043041">
    <property type="term" value="P:amino acid activation for nonribosomal peptide biosynthetic process"/>
    <property type="evidence" value="ECO:0007669"/>
    <property type="project" value="TreeGrafter"/>
</dbReference>
<dbReference type="InterPro" id="IPR001242">
    <property type="entry name" value="Condensation_dom"/>
</dbReference>
<dbReference type="PROSITE" id="PS00455">
    <property type="entry name" value="AMP_BINDING"/>
    <property type="match status" value="1"/>
</dbReference>
<dbReference type="SUPFAM" id="SSF52777">
    <property type="entry name" value="CoA-dependent acyltransferases"/>
    <property type="match status" value="2"/>
</dbReference>
<keyword evidence="2" id="KW-0596">Phosphopantetheine</keyword>
<dbReference type="InterPro" id="IPR009081">
    <property type="entry name" value="PP-bd_ACP"/>
</dbReference>
<gene>
    <name evidence="5" type="ORF">AN481_08725</name>
</gene>
<dbReference type="InterPro" id="IPR020845">
    <property type="entry name" value="AMP-binding_CS"/>
</dbReference>
<evidence type="ECO:0000313" key="5">
    <source>
        <dbReference type="EMBL" id="OBQ25714.1"/>
    </source>
</evidence>
<evidence type="ECO:0000256" key="2">
    <source>
        <dbReference type="ARBA" id="ARBA00022450"/>
    </source>
</evidence>
<dbReference type="SUPFAM" id="SSF47336">
    <property type="entry name" value="ACP-like"/>
    <property type="match status" value="1"/>
</dbReference>
<dbReference type="InterPro" id="IPR029058">
    <property type="entry name" value="AB_hydrolase_fold"/>
</dbReference>
<dbReference type="InterPro" id="IPR023213">
    <property type="entry name" value="CAT-like_dom_sf"/>
</dbReference>